<name>A0ACA9PQD1_9GLOM</name>
<sequence>KDNLNKIRENRINNLNQKQTEATYDKIWQGISRETNINKLPTNEYWFIQIKNNQSLTENQKIRLNEHQIDKLKLLSNQLYNQINAEIPKIDDYMQLLDGIIIDHKIRSLNDENLSGRRNTRKLQQERRDRLDLFLKEKALKENTDKSQFEDGETYDSLIQELDPKYLTPSRSVKNFDEALDSLKDNFNIETNLMKRMINNYVTTFSEGNIETLKDEQFDHEIKQLDDKNRKILLNLRDKILAIYQDEDRD</sequence>
<evidence type="ECO:0000313" key="2">
    <source>
        <dbReference type="Proteomes" id="UP000789366"/>
    </source>
</evidence>
<feature type="non-terminal residue" evidence="1">
    <location>
        <position position="1"/>
    </location>
</feature>
<evidence type="ECO:0000313" key="1">
    <source>
        <dbReference type="EMBL" id="CAG8716324.1"/>
    </source>
</evidence>
<reference evidence="1" key="1">
    <citation type="submission" date="2021-06" db="EMBL/GenBank/DDBJ databases">
        <authorList>
            <person name="Kallberg Y."/>
            <person name="Tangrot J."/>
            <person name="Rosling A."/>
        </authorList>
    </citation>
    <scope>NUCLEOTIDE SEQUENCE</scope>
    <source>
        <strain evidence="1">28 12/20/2015</strain>
    </source>
</reference>
<dbReference type="EMBL" id="CAJVPW010027709">
    <property type="protein sequence ID" value="CAG8716324.1"/>
    <property type="molecule type" value="Genomic_DNA"/>
</dbReference>
<organism evidence="1 2">
    <name type="scientific">Cetraspora pellucida</name>
    <dbReference type="NCBI Taxonomy" id="1433469"/>
    <lineage>
        <taxon>Eukaryota</taxon>
        <taxon>Fungi</taxon>
        <taxon>Fungi incertae sedis</taxon>
        <taxon>Mucoromycota</taxon>
        <taxon>Glomeromycotina</taxon>
        <taxon>Glomeromycetes</taxon>
        <taxon>Diversisporales</taxon>
        <taxon>Gigasporaceae</taxon>
        <taxon>Cetraspora</taxon>
    </lineage>
</organism>
<accession>A0ACA9PQD1</accession>
<dbReference type="Proteomes" id="UP000789366">
    <property type="component" value="Unassembled WGS sequence"/>
</dbReference>
<protein>
    <submittedName>
        <fullName evidence="1">6331_t:CDS:1</fullName>
    </submittedName>
</protein>
<proteinExistence type="predicted"/>
<gene>
    <name evidence="1" type="ORF">SPELUC_LOCUS12138</name>
</gene>
<comment type="caution">
    <text evidence="1">The sequence shown here is derived from an EMBL/GenBank/DDBJ whole genome shotgun (WGS) entry which is preliminary data.</text>
</comment>
<keyword evidence="2" id="KW-1185">Reference proteome</keyword>